<keyword evidence="2" id="KW-1185">Reference proteome</keyword>
<evidence type="ECO:0000313" key="2">
    <source>
        <dbReference type="Proteomes" id="UP000676967"/>
    </source>
</evidence>
<dbReference type="Proteomes" id="UP000676967">
    <property type="component" value="Chromosome"/>
</dbReference>
<sequence length="131" mass="14737">MPRRRASRILLVGGDRFLWSVGHLHERVDTPGVPPVYRDCREIVRVRRHKARGLLEVVFRAGDGRIIPDGVLESGAVMWGDGRALNLHEPGTARALLDEALANGWRPDDPSPVELDGWTLFDPVFARRCRP</sequence>
<name>A0ABN6CV61_9ACTN</name>
<protein>
    <submittedName>
        <fullName evidence="1">Uncharacterized protein</fullName>
    </submittedName>
</protein>
<dbReference type="RefSeq" id="WP_189329894.1">
    <property type="nucleotide sequence ID" value="NZ_AP023356.1"/>
</dbReference>
<accession>A0ABN6CV61</accession>
<organism evidence="1 2">
    <name type="scientific">Actinoplanes ianthinogenes</name>
    <dbReference type="NCBI Taxonomy" id="122358"/>
    <lineage>
        <taxon>Bacteria</taxon>
        <taxon>Bacillati</taxon>
        <taxon>Actinomycetota</taxon>
        <taxon>Actinomycetes</taxon>
        <taxon>Micromonosporales</taxon>
        <taxon>Micromonosporaceae</taxon>
        <taxon>Actinoplanes</taxon>
    </lineage>
</organism>
<gene>
    <name evidence="1" type="ORF">Aiant_81410</name>
</gene>
<reference evidence="1 2" key="1">
    <citation type="submission" date="2020-08" db="EMBL/GenBank/DDBJ databases">
        <title>Whole genome shotgun sequence of Actinoplanes ianthinogenes NBRC 13996.</title>
        <authorList>
            <person name="Komaki H."/>
            <person name="Tamura T."/>
        </authorList>
    </citation>
    <scope>NUCLEOTIDE SEQUENCE [LARGE SCALE GENOMIC DNA]</scope>
    <source>
        <strain evidence="1 2">NBRC 13996</strain>
    </source>
</reference>
<proteinExistence type="predicted"/>
<dbReference type="EMBL" id="AP023356">
    <property type="protein sequence ID" value="BCJ47484.1"/>
    <property type="molecule type" value="Genomic_DNA"/>
</dbReference>
<evidence type="ECO:0000313" key="1">
    <source>
        <dbReference type="EMBL" id="BCJ47484.1"/>
    </source>
</evidence>